<keyword evidence="3" id="KW-1185">Reference proteome</keyword>
<dbReference type="InterPro" id="IPR006827">
    <property type="entry name" value="Lant_deHydtase_N"/>
</dbReference>
<dbReference type="Pfam" id="PF04738">
    <property type="entry name" value="Lant_dehydr_N"/>
    <property type="match status" value="1"/>
</dbReference>
<reference evidence="3" key="1">
    <citation type="journal article" date="2019" name="Int. J. Syst. Evol. Microbiol.">
        <title>The Global Catalogue of Microorganisms (GCM) 10K type strain sequencing project: providing services to taxonomists for standard genome sequencing and annotation.</title>
        <authorList>
            <consortium name="The Broad Institute Genomics Platform"/>
            <consortium name="The Broad Institute Genome Sequencing Center for Infectious Disease"/>
            <person name="Wu L."/>
            <person name="Ma J."/>
        </authorList>
    </citation>
    <scope>NUCLEOTIDE SEQUENCE [LARGE SCALE GENOMIC DNA]</scope>
    <source>
        <strain evidence="3">CGMCC 4.7237</strain>
    </source>
</reference>
<proteinExistence type="predicted"/>
<sequence length="185" mass="20578">MVPRSAVSYRWQGPVMVRATTLNLDDAAATRAWLRRIWRQPEFRKALSAATPALSQAVETVVEGRQTQPRLVRRTALSTISYLLRWQNRPTPHGLFAGTATVAVGDSAHALWGEKHRVLVRADAEWVTDIILRLQANPELLNRLPLVANNTARRRGGRLVAVGPPADAYARLMARSKYPCATPAR</sequence>
<evidence type="ECO:0000313" key="2">
    <source>
        <dbReference type="EMBL" id="MFC4035058.1"/>
    </source>
</evidence>
<gene>
    <name evidence="2" type="ORF">ACFO3J_26825</name>
</gene>
<accession>A0ABV8HSR1</accession>
<dbReference type="Proteomes" id="UP001595765">
    <property type="component" value="Unassembled WGS sequence"/>
</dbReference>
<evidence type="ECO:0000313" key="3">
    <source>
        <dbReference type="Proteomes" id="UP001595765"/>
    </source>
</evidence>
<evidence type="ECO:0000259" key="1">
    <source>
        <dbReference type="Pfam" id="PF04738"/>
    </source>
</evidence>
<protein>
    <submittedName>
        <fullName evidence="2">Lantibiotic dehydratase</fullName>
    </submittedName>
</protein>
<name>A0ABV8HSR1_9ACTN</name>
<dbReference type="EMBL" id="JBHSBB010000019">
    <property type="protein sequence ID" value="MFC4035058.1"/>
    <property type="molecule type" value="Genomic_DNA"/>
</dbReference>
<feature type="domain" description="Lantibiotic dehydratase N-terminal" evidence="1">
    <location>
        <begin position="40"/>
        <end position="167"/>
    </location>
</feature>
<dbReference type="RefSeq" id="WP_386434321.1">
    <property type="nucleotide sequence ID" value="NZ_JBHSBB010000019.1"/>
</dbReference>
<comment type="caution">
    <text evidence="2">The sequence shown here is derived from an EMBL/GenBank/DDBJ whole genome shotgun (WGS) entry which is preliminary data.</text>
</comment>
<organism evidence="2 3">
    <name type="scientific">Streptomyces polygonati</name>
    <dbReference type="NCBI Taxonomy" id="1617087"/>
    <lineage>
        <taxon>Bacteria</taxon>
        <taxon>Bacillati</taxon>
        <taxon>Actinomycetota</taxon>
        <taxon>Actinomycetes</taxon>
        <taxon>Kitasatosporales</taxon>
        <taxon>Streptomycetaceae</taxon>
        <taxon>Streptomyces</taxon>
    </lineage>
</organism>